<evidence type="ECO:0000313" key="12">
    <source>
        <dbReference type="Proteomes" id="UP001649230"/>
    </source>
</evidence>
<dbReference type="Proteomes" id="UP001649230">
    <property type="component" value="Chromosome"/>
</dbReference>
<dbReference type="PANTHER" id="PTHR30329">
    <property type="entry name" value="STATOR ELEMENT OF FLAGELLAR MOTOR COMPLEX"/>
    <property type="match status" value="1"/>
</dbReference>
<comment type="subcellular location">
    <subcellularLocation>
        <location evidence="1">Cell membrane</location>
        <topology evidence="1">Single-pass membrane protein</topology>
    </subcellularLocation>
</comment>
<keyword evidence="4 9" id="KW-0812">Transmembrane</keyword>
<dbReference type="InterPro" id="IPR006665">
    <property type="entry name" value="OmpA-like"/>
</dbReference>
<dbReference type="PROSITE" id="PS51123">
    <property type="entry name" value="OMPA_2"/>
    <property type="match status" value="1"/>
</dbReference>
<reference evidence="11 12" key="1">
    <citation type="journal article" date="2024" name="Int. J. Syst. Evol. Microbiol.">
        <title>Paenibacillus hexagrammi sp. nov., a novel bacterium isolated from the gut content of Hexagrammos agrammus.</title>
        <authorList>
            <person name="Jung H.K."/>
            <person name="Kim D.G."/>
            <person name="Zin H."/>
            <person name="Park J."/>
            <person name="Jung H."/>
            <person name="Kim Y.O."/>
            <person name="Kong H.J."/>
            <person name="Kim J.W."/>
            <person name="Kim Y.S."/>
        </authorList>
    </citation>
    <scope>NUCLEOTIDE SEQUENCE [LARGE SCALE GENOMIC DNA]</scope>
    <source>
        <strain evidence="11 12">YPD9-1</strain>
    </source>
</reference>
<keyword evidence="3" id="KW-1003">Cell membrane</keyword>
<dbReference type="RefSeq" id="WP_235119510.1">
    <property type="nucleotide sequence ID" value="NZ_CP090978.1"/>
</dbReference>
<dbReference type="PANTHER" id="PTHR30329:SF21">
    <property type="entry name" value="LIPOPROTEIN YIAD-RELATED"/>
    <property type="match status" value="1"/>
</dbReference>
<dbReference type="Pfam" id="PF13677">
    <property type="entry name" value="MotB_plug"/>
    <property type="match status" value="1"/>
</dbReference>
<evidence type="ECO:0000313" key="11">
    <source>
        <dbReference type="EMBL" id="UJF33172.1"/>
    </source>
</evidence>
<dbReference type="CDD" id="cd07185">
    <property type="entry name" value="OmpA_C-like"/>
    <property type="match status" value="1"/>
</dbReference>
<evidence type="ECO:0000256" key="6">
    <source>
        <dbReference type="ARBA" id="ARBA00023136"/>
    </source>
</evidence>
<proteinExistence type="inferred from homology"/>
<dbReference type="SUPFAM" id="SSF103088">
    <property type="entry name" value="OmpA-like"/>
    <property type="match status" value="1"/>
</dbReference>
<evidence type="ECO:0000256" key="5">
    <source>
        <dbReference type="ARBA" id="ARBA00022989"/>
    </source>
</evidence>
<dbReference type="Pfam" id="PF00691">
    <property type="entry name" value="OmpA"/>
    <property type="match status" value="1"/>
</dbReference>
<feature type="compositionally biased region" description="Basic and acidic residues" evidence="8">
    <location>
        <begin position="112"/>
        <end position="122"/>
    </location>
</feature>
<dbReference type="InterPro" id="IPR025713">
    <property type="entry name" value="MotB-like_N_dom"/>
</dbReference>
<dbReference type="Gene3D" id="3.30.1330.60">
    <property type="entry name" value="OmpA-like domain"/>
    <property type="match status" value="1"/>
</dbReference>
<evidence type="ECO:0000256" key="2">
    <source>
        <dbReference type="ARBA" id="ARBA00008914"/>
    </source>
</evidence>
<dbReference type="InterPro" id="IPR036737">
    <property type="entry name" value="OmpA-like_sf"/>
</dbReference>
<protein>
    <submittedName>
        <fullName evidence="11">OmpA family protein</fullName>
    </submittedName>
</protein>
<comment type="similarity">
    <text evidence="2">Belongs to the MotB family.</text>
</comment>
<feature type="region of interest" description="Disordered" evidence="8">
    <location>
        <begin position="67"/>
        <end position="122"/>
    </location>
</feature>
<dbReference type="InterPro" id="IPR050330">
    <property type="entry name" value="Bact_OuterMem_StrucFunc"/>
</dbReference>
<feature type="transmembrane region" description="Helical" evidence="9">
    <location>
        <begin position="21"/>
        <end position="38"/>
    </location>
</feature>
<keyword evidence="12" id="KW-1185">Reference proteome</keyword>
<feature type="compositionally biased region" description="Basic and acidic residues" evidence="8">
    <location>
        <begin position="81"/>
        <end position="91"/>
    </location>
</feature>
<organism evidence="11 12">
    <name type="scientific">Paenibacillus hexagrammi</name>
    <dbReference type="NCBI Taxonomy" id="2908839"/>
    <lineage>
        <taxon>Bacteria</taxon>
        <taxon>Bacillati</taxon>
        <taxon>Bacillota</taxon>
        <taxon>Bacilli</taxon>
        <taxon>Bacillales</taxon>
        <taxon>Paenibacillaceae</taxon>
        <taxon>Paenibacillus</taxon>
    </lineage>
</organism>
<feature type="domain" description="OmpA-like" evidence="10">
    <location>
        <begin position="149"/>
        <end position="271"/>
    </location>
</feature>
<evidence type="ECO:0000256" key="9">
    <source>
        <dbReference type="SAM" id="Phobius"/>
    </source>
</evidence>
<accession>A0ABY3SGQ5</accession>
<name>A0ABY3SGQ5_9BACL</name>
<evidence type="ECO:0000256" key="3">
    <source>
        <dbReference type="ARBA" id="ARBA00022475"/>
    </source>
</evidence>
<evidence type="ECO:0000256" key="8">
    <source>
        <dbReference type="SAM" id="MobiDB-lite"/>
    </source>
</evidence>
<evidence type="ECO:0000256" key="4">
    <source>
        <dbReference type="ARBA" id="ARBA00022692"/>
    </source>
</evidence>
<gene>
    <name evidence="11" type="ORF">L0M14_27135</name>
</gene>
<keyword evidence="5 9" id="KW-1133">Transmembrane helix</keyword>
<evidence type="ECO:0000256" key="1">
    <source>
        <dbReference type="ARBA" id="ARBA00004162"/>
    </source>
</evidence>
<dbReference type="EMBL" id="CP090978">
    <property type="protein sequence ID" value="UJF33172.1"/>
    <property type="molecule type" value="Genomic_DNA"/>
</dbReference>
<keyword evidence="6 7" id="KW-0472">Membrane</keyword>
<feature type="compositionally biased region" description="Pro residues" evidence="8">
    <location>
        <begin position="98"/>
        <end position="108"/>
    </location>
</feature>
<evidence type="ECO:0000256" key="7">
    <source>
        <dbReference type="PROSITE-ProRule" id="PRU00473"/>
    </source>
</evidence>
<evidence type="ECO:0000259" key="10">
    <source>
        <dbReference type="PROSITE" id="PS51123"/>
    </source>
</evidence>
<sequence>MPRRRKKQEEHVNHERWLITYADLITLLLVFFIIMYAMSKLDVQKYSVLAQALNLQFQKADSILDQGRGISGQMTPTQGDADTKDTEEPKQDNAVQPEPTPAPTPEPTEAPKASEKEKKEKELQDLLQQVQTYITDQNLEADVSAVDTNRGVAITLNDLFLFDLGKADLKPASYPILQKLASLFPTLQSKVSIEGHTDDIPLATGSPYKDNWGLSFARSLSVLRYFSDTAGIDEHKFVATAYADTMPRASNDSDANRAKNRRVEIIVLREDLTPSLPKDPASP</sequence>